<dbReference type="InterPro" id="IPR026912">
    <property type="entry name" value="Adenine_deam_C"/>
</dbReference>
<dbReference type="Pfam" id="PF13382">
    <property type="entry name" value="Adenine_deam_C"/>
    <property type="match status" value="1"/>
</dbReference>
<proteinExistence type="predicted"/>
<name>X0SS48_9ZZZZ</name>
<reference evidence="2" key="1">
    <citation type="journal article" date="2014" name="Front. Microbiol.">
        <title>High frequency of phylogenetically diverse reductive dehalogenase-homologous genes in deep subseafloor sedimentary metagenomes.</title>
        <authorList>
            <person name="Kawai M."/>
            <person name="Futagami T."/>
            <person name="Toyoda A."/>
            <person name="Takaki Y."/>
            <person name="Nishi S."/>
            <person name="Hori S."/>
            <person name="Arai W."/>
            <person name="Tsubouchi T."/>
            <person name="Morono Y."/>
            <person name="Uchiyama I."/>
            <person name="Ito T."/>
            <person name="Fujiyama A."/>
            <person name="Inagaki F."/>
            <person name="Takami H."/>
        </authorList>
    </citation>
    <scope>NUCLEOTIDE SEQUENCE</scope>
    <source>
        <strain evidence="2">Expedition CK06-06</strain>
    </source>
</reference>
<comment type="caution">
    <text evidence="2">The sequence shown here is derived from an EMBL/GenBank/DDBJ whole genome shotgun (WGS) entry which is preliminary data.</text>
</comment>
<accession>X0SS48</accession>
<organism evidence="2">
    <name type="scientific">marine sediment metagenome</name>
    <dbReference type="NCBI Taxonomy" id="412755"/>
    <lineage>
        <taxon>unclassified sequences</taxon>
        <taxon>metagenomes</taxon>
        <taxon>ecological metagenomes</taxon>
    </lineage>
</organism>
<sequence length="191" mass="20401">MSTEQVDVKLLVVHDDTLLKDVNRVTLHVKNGAIQPDISKDALPIAIVERHKATGNIGKAFVSGFGLKNGAIASTVAHDNHNIIIVGTNFNDMAIAANVLAKSQGGLIVVKGGKTLELIKLPIFGLLSDSPVAQVGKELERLHEAVRELGGKLSSPFMTMSFIPCAIPQLIMSDKGLVDPIKLRLVDLIES</sequence>
<evidence type="ECO:0000313" key="2">
    <source>
        <dbReference type="EMBL" id="GAF78732.1"/>
    </source>
</evidence>
<feature type="domain" description="Adenine deaminase C-terminal" evidence="1">
    <location>
        <begin position="23"/>
        <end position="179"/>
    </location>
</feature>
<gene>
    <name evidence="2" type="ORF">S01H1_06116</name>
</gene>
<dbReference type="EMBL" id="BARS01003175">
    <property type="protein sequence ID" value="GAF78732.1"/>
    <property type="molecule type" value="Genomic_DNA"/>
</dbReference>
<protein>
    <recommendedName>
        <fullName evidence="1">Adenine deaminase C-terminal domain-containing protein</fullName>
    </recommendedName>
</protein>
<evidence type="ECO:0000259" key="1">
    <source>
        <dbReference type="Pfam" id="PF13382"/>
    </source>
</evidence>
<dbReference type="AlphaFoldDB" id="X0SS48"/>